<evidence type="ECO:0000313" key="2">
    <source>
        <dbReference type="EMBL" id="NEU02939.1"/>
    </source>
</evidence>
<sequence length="91" mass="10427">QESDTVIMIAPAINGLESLEAVVLDDIARVSPKVMELNNFEFFHHHPAREDLAKLINILKPEYVIPVQGLYRYLQDAQRYMVKNVGFNSKN</sequence>
<feature type="domain" description="Zn-dependent metallo-hydrolase RNA specificity" evidence="1">
    <location>
        <begin position="34"/>
        <end position="88"/>
    </location>
</feature>
<comment type="caution">
    <text evidence="2">The sequence shown here is derived from an EMBL/GenBank/DDBJ whole genome shotgun (WGS) entry which is preliminary data.</text>
</comment>
<accession>A0A6D1A6K6</accession>
<organism evidence="2">
    <name type="scientific">Escherichia coli</name>
    <dbReference type="NCBI Taxonomy" id="562"/>
    <lineage>
        <taxon>Bacteria</taxon>
        <taxon>Pseudomonadati</taxon>
        <taxon>Pseudomonadota</taxon>
        <taxon>Gammaproteobacteria</taxon>
        <taxon>Enterobacterales</taxon>
        <taxon>Enterobacteriaceae</taxon>
        <taxon>Escherichia</taxon>
    </lineage>
</organism>
<evidence type="ECO:0000259" key="1">
    <source>
        <dbReference type="Pfam" id="PF07521"/>
    </source>
</evidence>
<dbReference type="Gene3D" id="3.60.15.10">
    <property type="entry name" value="Ribonuclease Z/Hydroxyacylglutathione hydrolase-like"/>
    <property type="match status" value="1"/>
</dbReference>
<reference evidence="2" key="1">
    <citation type="submission" date="2020-02" db="EMBL/GenBank/DDBJ databases">
        <title>Investigating the Use of Bacteriophages as New Decolonization Strategy for Intestinal Carriage of CTX-M-15-producing ST131 Escherichia coli: an In Vitro Continuous Culture System Model.</title>
        <authorList>
            <person name="Bernasconi O.J."/>
            <person name="Campos-Madueno E.I."/>
            <person name="Dona V."/>
            <person name="Perreten V."/>
            <person name="Carattoli A."/>
            <person name="Endimiani A."/>
        </authorList>
    </citation>
    <scope>NUCLEOTIDE SEQUENCE</scope>
    <source>
        <strain evidence="2">4901.28</strain>
    </source>
</reference>
<name>A0A6D1A6K6_ECOLX</name>
<gene>
    <name evidence="2" type="ORF">G3563_28620</name>
</gene>
<feature type="non-terminal residue" evidence="2">
    <location>
        <position position="1"/>
    </location>
</feature>
<feature type="non-terminal residue" evidence="2">
    <location>
        <position position="91"/>
    </location>
</feature>
<protein>
    <submittedName>
        <fullName evidence="2">Ribonuclease J</fullName>
    </submittedName>
</protein>
<dbReference type="InterPro" id="IPR036866">
    <property type="entry name" value="RibonucZ/Hydroxyglut_hydro"/>
</dbReference>
<dbReference type="AlphaFoldDB" id="A0A6D1A6K6"/>
<dbReference type="Pfam" id="PF07521">
    <property type="entry name" value="RMMBL"/>
    <property type="match status" value="1"/>
</dbReference>
<proteinExistence type="predicted"/>
<dbReference type="EMBL" id="JAAHTE010000594">
    <property type="protein sequence ID" value="NEU02939.1"/>
    <property type="molecule type" value="Genomic_DNA"/>
</dbReference>
<dbReference type="InterPro" id="IPR011108">
    <property type="entry name" value="RMMBL"/>
</dbReference>